<evidence type="ECO:0000256" key="2">
    <source>
        <dbReference type="SAM" id="Phobius"/>
    </source>
</evidence>
<dbReference type="Pfam" id="PF06744">
    <property type="entry name" value="IcmF_C"/>
    <property type="match status" value="1"/>
</dbReference>
<keyword evidence="2" id="KW-0812">Transmembrane</keyword>
<dbReference type="PANTHER" id="PTHR36153:SF1">
    <property type="entry name" value="TYPE VI SECRETION SYSTEM COMPONENT TSSM1"/>
    <property type="match status" value="1"/>
</dbReference>
<dbReference type="AlphaFoldDB" id="A0A656QN61"/>
<protein>
    <submittedName>
        <fullName evidence="6">Type VI secretion protein VasK</fullName>
    </submittedName>
</protein>
<dbReference type="Pfam" id="PF06761">
    <property type="entry name" value="IcmF-related"/>
    <property type="match status" value="1"/>
</dbReference>
<dbReference type="Pfam" id="PF21070">
    <property type="entry name" value="IcmF_helical"/>
    <property type="match status" value="1"/>
</dbReference>
<dbReference type="Proteomes" id="UP000027451">
    <property type="component" value="Unassembled WGS sequence"/>
</dbReference>
<sequence length="1182" mass="129040">MQEGNVKAVKEKQKVETPVWLFIGIAIVIIYLALALTLAVKGPSVGLSGPGLIIAELSLLSVFLVLLLFVKLIEGAVLWTASLKAIRWFRRYDENKESQSRVGRAGIATDEISKRMQSLRDALRDRYGMRWRYKARWLLVNGDHSLVERLVPGLPATGWHLVDDALLLSGSQSDGQPDINWLNGLRKLRGRRAIDAIVEVTNTQDLIDNPFDAETVGQRLTRHARVLRWAAPTYLVNLTECEGSVFKHDESVGHVWTSVPADKEYIESTLARLAGDLSDLGVARLSLDPYDGVVAELAQRLEELRAALSDLAVRVGSPQIWRTAIHGLLFAAIPYARESEGGEQRKQAWTESSRAALFNHAVWKDIAAHSRKLYGRRVGFSWSTTAAWAATAIVAVWLLGSMISFASNRSAMQEAASALIEASSTQDPTHSLLALDALDKQLDTLETHRAEGAPWHLRFGLNHDAALYDALWPAYEKAASRILIAPIQAKLEERLRQLASLSDAEIASGGNAQVQAAYDTLKTYLMLAHPEHADASFLSAHMLATNAPARPSNASVTPGTWEDTRQHAIAFYASHLKRDSAAAITPDVALVAAARQTIIGVRGIQNSTDAIYQQIIEETKPKYPPVTLATLLGDHPSRGLFNTTATVPGVFTRAAWDERIPKAIDEASEQRTVTGDWVLSDAKLDNTAPTTLKAELRQRYFNDYTRAWALFLNSIRWQSASSLSGTVDQLTLLGDPQRSPLVALMNAIVYQASAGASTQSLSDNLIAKAQQWAGKDEKDPSKQAQPQLAPLAVAFGPILRLTGADLTAPAPANAKSPTQSAALGELSLPRYLERVTAMRLKTQQMMASADPDAMSRAAAQAVLQGKTSDIADSRDYASRLAASLGEQWSGFGRLFEAPLEQTWQVVVQPASSSLNEIWRTSILADWNRAFGGRYPFADSDNDASLPDMARFMRMDNGVIAQFVATELAGVVKRQGDQWVAAQGSDQGTLTLDPAFLAALNKLTRVSTALFPSGDARVRFELRGAPTPGITDMKLVSSGQQLHYFNQMEQWVPFEWPGQALDNDAQLQWETEEGGLRSTMYAQGRFALIRLMERAKVSQQDNARYVLSWTPDQGVGPALSVQLRAESGAGPLDVLALRHFTLPTHIFMTKSVAERGSGPNPPPLPPGAFSAAQKVGVPLPGGR</sequence>
<reference evidence="6 7" key="1">
    <citation type="submission" date="2014-03" db="EMBL/GenBank/DDBJ databases">
        <title>Draft Genome Sequences of Four Burkholderia Strains.</title>
        <authorList>
            <person name="Liu X.Y."/>
            <person name="Li C.X."/>
            <person name="Xu J.H."/>
        </authorList>
    </citation>
    <scope>NUCLEOTIDE SEQUENCE [LARGE SCALE GENOMIC DNA]</scope>
    <source>
        <strain evidence="6 7">OP-1</strain>
    </source>
</reference>
<name>A0A656QN61_9BURK</name>
<keyword evidence="7" id="KW-1185">Reference proteome</keyword>
<evidence type="ECO:0000256" key="1">
    <source>
        <dbReference type="SAM" id="MobiDB-lite"/>
    </source>
</evidence>
<feature type="transmembrane region" description="Helical" evidence="2">
    <location>
        <begin position="380"/>
        <end position="400"/>
    </location>
</feature>
<feature type="transmembrane region" description="Helical" evidence="2">
    <location>
        <begin position="52"/>
        <end position="81"/>
    </location>
</feature>
<evidence type="ECO:0000259" key="4">
    <source>
        <dbReference type="Pfam" id="PF06761"/>
    </source>
</evidence>
<dbReference type="InterPro" id="IPR010623">
    <property type="entry name" value="IcmF_C"/>
</dbReference>
<evidence type="ECO:0000313" key="6">
    <source>
        <dbReference type="EMBL" id="KDR30404.1"/>
    </source>
</evidence>
<dbReference type="PANTHER" id="PTHR36153">
    <property type="entry name" value="INNER MEMBRANE PROTEIN-RELATED"/>
    <property type="match status" value="1"/>
</dbReference>
<keyword evidence="2" id="KW-1133">Transmembrane helix</keyword>
<feature type="domain" description="Type VI secretion system IcmF C-terminal" evidence="3">
    <location>
        <begin position="1024"/>
        <end position="1113"/>
    </location>
</feature>
<dbReference type="InterPro" id="IPR048677">
    <property type="entry name" value="TssM1_hel"/>
</dbReference>
<comment type="caution">
    <text evidence="6">The sequence shown here is derived from an EMBL/GenBank/DDBJ whole genome shotgun (WGS) entry which is preliminary data.</text>
</comment>
<dbReference type="InterPro" id="IPR053156">
    <property type="entry name" value="T6SS_TssM-like"/>
</dbReference>
<organism evidence="6 7">
    <name type="scientific">Caballeronia zhejiangensis</name>
    <dbReference type="NCBI Taxonomy" id="871203"/>
    <lineage>
        <taxon>Bacteria</taxon>
        <taxon>Pseudomonadati</taxon>
        <taxon>Pseudomonadota</taxon>
        <taxon>Betaproteobacteria</taxon>
        <taxon>Burkholderiales</taxon>
        <taxon>Burkholderiaceae</taxon>
        <taxon>Caballeronia</taxon>
    </lineage>
</organism>
<proteinExistence type="predicted"/>
<accession>A0A656QN61</accession>
<feature type="transmembrane region" description="Helical" evidence="2">
    <location>
        <begin position="20"/>
        <end position="40"/>
    </location>
</feature>
<gene>
    <name evidence="6" type="ORF">BG60_37865</name>
</gene>
<feature type="domain" description="IcmF-related" evidence="4">
    <location>
        <begin position="434"/>
        <end position="751"/>
    </location>
</feature>
<feature type="domain" description="Type VI secretion system component TssM1 helical" evidence="5">
    <location>
        <begin position="909"/>
        <end position="1015"/>
    </location>
</feature>
<evidence type="ECO:0000313" key="7">
    <source>
        <dbReference type="Proteomes" id="UP000027451"/>
    </source>
</evidence>
<feature type="region of interest" description="Disordered" evidence="1">
    <location>
        <begin position="1151"/>
        <end position="1182"/>
    </location>
</feature>
<keyword evidence="2" id="KW-0472">Membrane</keyword>
<evidence type="ECO:0000259" key="5">
    <source>
        <dbReference type="Pfam" id="PF21070"/>
    </source>
</evidence>
<dbReference type="InterPro" id="IPR009612">
    <property type="entry name" value="IcmF-rel"/>
</dbReference>
<dbReference type="EMBL" id="JFHD01000009">
    <property type="protein sequence ID" value="KDR30404.1"/>
    <property type="molecule type" value="Genomic_DNA"/>
</dbReference>
<evidence type="ECO:0000259" key="3">
    <source>
        <dbReference type="Pfam" id="PF06744"/>
    </source>
</evidence>